<reference evidence="5 6" key="1">
    <citation type="submission" date="2020-07" db="EMBL/GenBank/DDBJ databases">
        <title>Sequencing the genomes of 1000 actinobacteria strains.</title>
        <authorList>
            <person name="Klenk H.-P."/>
        </authorList>
    </citation>
    <scope>NUCLEOTIDE SEQUENCE [LARGE SCALE GENOMIC DNA]</scope>
    <source>
        <strain evidence="5 6">DSM 23987</strain>
    </source>
</reference>
<dbReference type="Proteomes" id="UP000573599">
    <property type="component" value="Unassembled WGS sequence"/>
</dbReference>
<dbReference type="RefSeq" id="WP_179423181.1">
    <property type="nucleotide sequence ID" value="NZ_JACCAB010000001.1"/>
</dbReference>
<dbReference type="GO" id="GO:0003841">
    <property type="term" value="F:1-acylglycerol-3-phosphate O-acyltransferase activity"/>
    <property type="evidence" value="ECO:0007669"/>
    <property type="project" value="TreeGrafter"/>
</dbReference>
<dbReference type="PANTHER" id="PTHR10434">
    <property type="entry name" value="1-ACYL-SN-GLYCEROL-3-PHOSPHATE ACYLTRANSFERASE"/>
    <property type="match status" value="1"/>
</dbReference>
<dbReference type="Pfam" id="PF01553">
    <property type="entry name" value="Acyltransferase"/>
    <property type="match status" value="1"/>
</dbReference>
<evidence type="ECO:0000256" key="3">
    <source>
        <dbReference type="SAM" id="MobiDB-lite"/>
    </source>
</evidence>
<proteinExistence type="predicted"/>
<dbReference type="InterPro" id="IPR002123">
    <property type="entry name" value="Plipid/glycerol_acylTrfase"/>
</dbReference>
<accession>A0A852WP22</accession>
<keyword evidence="2 5" id="KW-0012">Acyltransferase</keyword>
<gene>
    <name evidence="5" type="ORF">BJ986_003111</name>
</gene>
<comment type="caution">
    <text evidence="5">The sequence shown here is derived from an EMBL/GenBank/DDBJ whole genome shotgun (WGS) entry which is preliminary data.</text>
</comment>
<evidence type="ECO:0000313" key="6">
    <source>
        <dbReference type="Proteomes" id="UP000573599"/>
    </source>
</evidence>
<dbReference type="EMBL" id="JACCAB010000001">
    <property type="protein sequence ID" value="NYG08624.1"/>
    <property type="molecule type" value="Genomic_DNA"/>
</dbReference>
<dbReference type="SUPFAM" id="SSF69593">
    <property type="entry name" value="Glycerol-3-phosphate (1)-acyltransferase"/>
    <property type="match status" value="1"/>
</dbReference>
<evidence type="ECO:0000259" key="4">
    <source>
        <dbReference type="SMART" id="SM00563"/>
    </source>
</evidence>
<name>A0A852WP22_9MICO</name>
<protein>
    <submittedName>
        <fullName evidence="5">1-acyl-sn-glycerol-3-phosphate acyltransferase</fullName>
    </submittedName>
</protein>
<sequence length="193" mass="21460">MRSRLASLVLRASGWTAVGQVPRTGVLVGAPHTSNWDFVMMLLVMWRGGVTPRVLIKKELFRGPLGWLLHRLGGLPLDRKNPGSVVRELVREARGGEPFLLIIAAEGTRQKGEYWKSGFWRLARMAKLPIALAFIDGPTRTAGFGPTISATADVVADMDKVREFYRDKHGIHPELRTEPRLPEEDRAAARESG</sequence>
<organism evidence="5 6">
    <name type="scientific">Pedococcus badiiscoriae</name>
    <dbReference type="NCBI Taxonomy" id="642776"/>
    <lineage>
        <taxon>Bacteria</taxon>
        <taxon>Bacillati</taxon>
        <taxon>Actinomycetota</taxon>
        <taxon>Actinomycetes</taxon>
        <taxon>Micrococcales</taxon>
        <taxon>Intrasporangiaceae</taxon>
        <taxon>Pedococcus</taxon>
    </lineage>
</organism>
<dbReference type="PANTHER" id="PTHR10434:SF9">
    <property type="entry name" value="PHOSPHOLIPID_GLYCEROL ACYLTRANSFERASE DOMAIN-CONTAINING PROTEIN"/>
    <property type="match status" value="1"/>
</dbReference>
<dbReference type="SMART" id="SM00563">
    <property type="entry name" value="PlsC"/>
    <property type="match status" value="1"/>
</dbReference>
<evidence type="ECO:0000313" key="5">
    <source>
        <dbReference type="EMBL" id="NYG08624.1"/>
    </source>
</evidence>
<feature type="domain" description="Phospholipid/glycerol acyltransferase" evidence="4">
    <location>
        <begin position="26"/>
        <end position="138"/>
    </location>
</feature>
<keyword evidence="1 5" id="KW-0808">Transferase</keyword>
<evidence type="ECO:0000256" key="1">
    <source>
        <dbReference type="ARBA" id="ARBA00022679"/>
    </source>
</evidence>
<keyword evidence="6" id="KW-1185">Reference proteome</keyword>
<evidence type="ECO:0000256" key="2">
    <source>
        <dbReference type="ARBA" id="ARBA00023315"/>
    </source>
</evidence>
<dbReference type="AlphaFoldDB" id="A0A852WP22"/>
<feature type="region of interest" description="Disordered" evidence="3">
    <location>
        <begin position="172"/>
        <end position="193"/>
    </location>
</feature>
<dbReference type="GO" id="GO:0006654">
    <property type="term" value="P:phosphatidic acid biosynthetic process"/>
    <property type="evidence" value="ECO:0007669"/>
    <property type="project" value="TreeGrafter"/>
</dbReference>